<dbReference type="InterPro" id="IPR052929">
    <property type="entry name" value="RNase_H-like_EbsB-rel"/>
</dbReference>
<dbReference type="InterPro" id="IPR044730">
    <property type="entry name" value="RNase_H-like_dom_plant"/>
</dbReference>
<evidence type="ECO:0000259" key="2">
    <source>
        <dbReference type="Pfam" id="PF13966"/>
    </source>
</evidence>
<dbReference type="Pfam" id="PF13456">
    <property type="entry name" value="RVT_3"/>
    <property type="match status" value="1"/>
</dbReference>
<dbReference type="GO" id="GO:0004523">
    <property type="term" value="F:RNA-DNA hybrid ribonuclease activity"/>
    <property type="evidence" value="ECO:0007669"/>
    <property type="project" value="InterPro"/>
</dbReference>
<protein>
    <submittedName>
        <fullName evidence="4">Uncharacterized protein LOC118347684</fullName>
    </submittedName>
</protein>
<proteinExistence type="predicted"/>
<name>A0A6P9E662_JUGRE</name>
<dbReference type="Pfam" id="PF13966">
    <property type="entry name" value="zf-RVT"/>
    <property type="match status" value="1"/>
</dbReference>
<dbReference type="PANTHER" id="PTHR47074:SF48">
    <property type="entry name" value="POLYNUCLEOTIDYL TRANSFERASE, RIBONUCLEASE H-LIKE SUPERFAMILY PROTEIN"/>
    <property type="match status" value="1"/>
</dbReference>
<dbReference type="OrthoDB" id="1649930at2759"/>
<dbReference type="InParanoid" id="A0A6P9E662"/>
<feature type="domain" description="Reverse transcriptase zinc-binding" evidence="2">
    <location>
        <begin position="7"/>
        <end position="60"/>
    </location>
</feature>
<dbReference type="InterPro" id="IPR026960">
    <property type="entry name" value="RVT-Znf"/>
</dbReference>
<evidence type="ECO:0000313" key="3">
    <source>
        <dbReference type="Proteomes" id="UP000235220"/>
    </source>
</evidence>
<accession>A0A6P9E662</accession>
<gene>
    <name evidence="4" type="primary">LOC118347684</name>
</gene>
<dbReference type="SUPFAM" id="SSF53098">
    <property type="entry name" value="Ribonuclease H-like"/>
    <property type="match status" value="1"/>
</dbReference>
<dbReference type="KEGG" id="jre:118347684"/>
<dbReference type="GO" id="GO:0003676">
    <property type="term" value="F:nucleic acid binding"/>
    <property type="evidence" value="ECO:0007669"/>
    <property type="project" value="InterPro"/>
</dbReference>
<dbReference type="InterPro" id="IPR012337">
    <property type="entry name" value="RNaseH-like_sf"/>
</dbReference>
<reference evidence="4" key="1">
    <citation type="submission" date="2025-08" db="UniProtKB">
        <authorList>
            <consortium name="RefSeq"/>
        </authorList>
    </citation>
    <scope>IDENTIFICATION</scope>
    <source>
        <tissue evidence="4">Leaves</tissue>
    </source>
</reference>
<dbReference type="InterPro" id="IPR036397">
    <property type="entry name" value="RNaseH_sf"/>
</dbReference>
<sequence>MEVPGGYKHFVWNALNNVLPTKNNLLKRKVTEDSLCPVCKREEKDVKHALWCCLAVADVWAEAESPVRKWRNQVQDFTSLWMELIKRLSKGCLERIVAIMRGIWGRRNAFVFENEFGCPSKMVRSALVFLEEYKEATLRMEGRHTRSEVSREDKRWKRPVPNKYKLNFDAAIDLTNRMIGIGIVVRDCNGEVMVVICTRKDHVFSPFIVECLALKRFIKLCKELGFWSVMMKGNAKGVIEAVLAEEKHESKNGQLIEDTKRLFAQGLHWTLGFIHRE</sequence>
<dbReference type="CDD" id="cd06222">
    <property type="entry name" value="RNase_H_like"/>
    <property type="match status" value="1"/>
</dbReference>
<feature type="domain" description="RNase H type-1" evidence="1">
    <location>
        <begin position="167"/>
        <end position="277"/>
    </location>
</feature>
<dbReference type="GeneID" id="118347684"/>
<keyword evidence="3" id="KW-1185">Reference proteome</keyword>
<evidence type="ECO:0000313" key="4">
    <source>
        <dbReference type="RefSeq" id="XP_035543600.1"/>
    </source>
</evidence>
<dbReference type="AlphaFoldDB" id="A0A6P9E662"/>
<organism evidence="3 4">
    <name type="scientific">Juglans regia</name>
    <name type="common">English walnut</name>
    <dbReference type="NCBI Taxonomy" id="51240"/>
    <lineage>
        <taxon>Eukaryota</taxon>
        <taxon>Viridiplantae</taxon>
        <taxon>Streptophyta</taxon>
        <taxon>Embryophyta</taxon>
        <taxon>Tracheophyta</taxon>
        <taxon>Spermatophyta</taxon>
        <taxon>Magnoliopsida</taxon>
        <taxon>eudicotyledons</taxon>
        <taxon>Gunneridae</taxon>
        <taxon>Pentapetalae</taxon>
        <taxon>rosids</taxon>
        <taxon>fabids</taxon>
        <taxon>Fagales</taxon>
        <taxon>Juglandaceae</taxon>
        <taxon>Juglans</taxon>
    </lineage>
</organism>
<dbReference type="InterPro" id="IPR002156">
    <property type="entry name" value="RNaseH_domain"/>
</dbReference>
<dbReference type="PANTHER" id="PTHR47074">
    <property type="entry name" value="BNAC02G40300D PROTEIN"/>
    <property type="match status" value="1"/>
</dbReference>
<evidence type="ECO:0000259" key="1">
    <source>
        <dbReference type="Pfam" id="PF13456"/>
    </source>
</evidence>
<dbReference type="Gene3D" id="3.30.420.10">
    <property type="entry name" value="Ribonuclease H-like superfamily/Ribonuclease H"/>
    <property type="match status" value="1"/>
</dbReference>
<dbReference type="Proteomes" id="UP000235220">
    <property type="component" value="Chromosome 2"/>
</dbReference>
<dbReference type="RefSeq" id="XP_035543600.1">
    <property type="nucleotide sequence ID" value="XM_035687707.1"/>
</dbReference>